<evidence type="ECO:0000313" key="4">
    <source>
        <dbReference type="EMBL" id="CAG9810003.1"/>
    </source>
</evidence>
<dbReference type="GO" id="GO:0004601">
    <property type="term" value="F:peroxidase activity"/>
    <property type="evidence" value="ECO:0007669"/>
    <property type="project" value="UniProtKB-KW"/>
</dbReference>
<dbReference type="PRINTS" id="PR00457">
    <property type="entry name" value="ANPEROXIDASE"/>
</dbReference>
<dbReference type="PROSITE" id="PS50292">
    <property type="entry name" value="PEROXIDASE_3"/>
    <property type="match status" value="1"/>
</dbReference>
<keyword evidence="5" id="KW-1185">Reference proteome</keyword>
<dbReference type="EMBL" id="OU895879">
    <property type="protein sequence ID" value="CAG9810003.1"/>
    <property type="molecule type" value="Genomic_DNA"/>
</dbReference>
<dbReference type="InterPro" id="IPR019791">
    <property type="entry name" value="Haem_peroxidase_animal"/>
</dbReference>
<name>A0A9N9WZJ1_9DIPT</name>
<dbReference type="PANTHER" id="PTHR11475">
    <property type="entry name" value="OXIDASE/PEROXIDASE"/>
    <property type="match status" value="1"/>
</dbReference>
<keyword evidence="1" id="KW-0560">Oxidoreductase</keyword>
<dbReference type="InterPro" id="IPR037120">
    <property type="entry name" value="Haem_peroxidase_sf_animal"/>
</dbReference>
<feature type="binding site" description="axial binding residue" evidence="2">
    <location>
        <position position="416"/>
    </location>
    <ligand>
        <name>heme b</name>
        <dbReference type="ChEBI" id="CHEBI:60344"/>
    </ligand>
    <ligandPart>
        <name>Fe</name>
        <dbReference type="ChEBI" id="CHEBI:18248"/>
    </ligandPart>
</feature>
<proteinExistence type="predicted"/>
<accession>A0A9N9WZJ1</accession>
<evidence type="ECO:0000256" key="2">
    <source>
        <dbReference type="PIRSR" id="PIRSR619791-2"/>
    </source>
</evidence>
<keyword evidence="1" id="KW-0575">Peroxidase</keyword>
<dbReference type="InterPro" id="IPR010255">
    <property type="entry name" value="Haem_peroxidase_sf"/>
</dbReference>
<reference evidence="4" key="2">
    <citation type="submission" date="2022-10" db="EMBL/GenBank/DDBJ databases">
        <authorList>
            <consortium name="ENA_rothamsted_submissions"/>
            <consortium name="culmorum"/>
            <person name="King R."/>
        </authorList>
    </citation>
    <scope>NUCLEOTIDE SEQUENCE</scope>
</reference>
<sequence length="683" mass="77192">MSLLLFLITLIIKSALSINVPTSSYLSYHGSSPNNPFIKKLYSKSLGHYGSFYSPQIHSAKSVLPIPSQMCPAISLQCSKSLYRTLDGTCNNLKNALWGAANNRYGRLLTPRYGDGISAPTLSVTGQQLPNARLISLIIFGENDVPDREFTIANMQWGQVMTHDMSLGAGATQSRKHAIQCCTDDGKLITNGQAPSCFPILIPKNDPAHSQTNTNCMNFVRTQTDRENSCPGTIQNRPAEQLTVVTSYLDLSLVYGNSDQQNRPIRAFTGGRMLVENRAGNEWPPQDVNATAACDVQTPRETCYLGGDVRINQNPGLTTMQILLLREHNRLADNLQIINPQWDDETVFQEARRINIAQYQHISYYEWLPIFLGRENMLKNRLIYQTTLGSFVNDYNPNIDPSVLNSHATAAFRYFHSQIEGRLDLISESRTRVGSLRLSDWFNRPVIVESGDNFDFLSRGMSTQPQETTDINFDVEIKHFLFRRGMPFGADLRAIDIQRNRDHGLASYNDFREFCGIRRASSWDDYLDLISQRDVDNLRSLYVSHEDVDLTVGGSLEAHVNGALAGPTFLCILTEQFYRTRVGDRYFFERGEIDVAFSREQLIEIRKASMARLFCDNGNNIEQMQPSAFLRISKENQVVPCSQISQVDLSQWRESTTINPSYGSNYLSSQNNYPSYAQFNVKK</sequence>
<keyword evidence="3" id="KW-0732">Signal</keyword>
<dbReference type="PANTHER" id="PTHR11475:SF86">
    <property type="entry name" value="PEROXIDASE"/>
    <property type="match status" value="1"/>
</dbReference>
<dbReference type="Gene3D" id="1.10.640.10">
    <property type="entry name" value="Haem peroxidase domain superfamily, animal type"/>
    <property type="match status" value="1"/>
</dbReference>
<organism evidence="4 5">
    <name type="scientific">Chironomus riparius</name>
    <dbReference type="NCBI Taxonomy" id="315576"/>
    <lineage>
        <taxon>Eukaryota</taxon>
        <taxon>Metazoa</taxon>
        <taxon>Ecdysozoa</taxon>
        <taxon>Arthropoda</taxon>
        <taxon>Hexapoda</taxon>
        <taxon>Insecta</taxon>
        <taxon>Pterygota</taxon>
        <taxon>Neoptera</taxon>
        <taxon>Endopterygota</taxon>
        <taxon>Diptera</taxon>
        <taxon>Nematocera</taxon>
        <taxon>Chironomoidea</taxon>
        <taxon>Chironomidae</taxon>
        <taxon>Chironominae</taxon>
        <taxon>Chironomus</taxon>
    </lineage>
</organism>
<evidence type="ECO:0000256" key="1">
    <source>
        <dbReference type="ARBA" id="ARBA00022559"/>
    </source>
</evidence>
<gene>
    <name evidence="4" type="ORF">CHIRRI_LOCUS12820</name>
</gene>
<dbReference type="GO" id="GO:0046872">
    <property type="term" value="F:metal ion binding"/>
    <property type="evidence" value="ECO:0007669"/>
    <property type="project" value="UniProtKB-KW"/>
</dbReference>
<evidence type="ECO:0000256" key="3">
    <source>
        <dbReference type="SAM" id="SignalP"/>
    </source>
</evidence>
<dbReference type="FunFam" id="1.10.640.10:FF:000009">
    <property type="entry name" value="Peroxidase, isoform B"/>
    <property type="match status" value="1"/>
</dbReference>
<evidence type="ECO:0008006" key="6">
    <source>
        <dbReference type="Google" id="ProtNLM"/>
    </source>
</evidence>
<dbReference type="Pfam" id="PF03098">
    <property type="entry name" value="An_peroxidase"/>
    <property type="match status" value="1"/>
</dbReference>
<dbReference type="GO" id="GO:0020037">
    <property type="term" value="F:heme binding"/>
    <property type="evidence" value="ECO:0007669"/>
    <property type="project" value="InterPro"/>
</dbReference>
<dbReference type="AlphaFoldDB" id="A0A9N9WZJ1"/>
<dbReference type="SUPFAM" id="SSF48113">
    <property type="entry name" value="Heme-dependent peroxidases"/>
    <property type="match status" value="1"/>
</dbReference>
<dbReference type="OrthoDB" id="823504at2759"/>
<keyword evidence="2" id="KW-0408">Iron</keyword>
<keyword evidence="2" id="KW-0349">Heme</keyword>
<protein>
    <recommendedName>
        <fullName evidence="6">Peroxidase</fullName>
    </recommendedName>
</protein>
<dbReference type="Proteomes" id="UP001153620">
    <property type="component" value="Chromosome 3"/>
</dbReference>
<reference evidence="4" key="1">
    <citation type="submission" date="2022-01" db="EMBL/GenBank/DDBJ databases">
        <authorList>
            <person name="King R."/>
        </authorList>
    </citation>
    <scope>NUCLEOTIDE SEQUENCE</scope>
</reference>
<feature type="signal peptide" evidence="3">
    <location>
        <begin position="1"/>
        <end position="17"/>
    </location>
</feature>
<dbReference type="CDD" id="cd09823">
    <property type="entry name" value="peroxinectin_like"/>
    <property type="match status" value="1"/>
</dbReference>
<dbReference type="GO" id="GO:0006979">
    <property type="term" value="P:response to oxidative stress"/>
    <property type="evidence" value="ECO:0007669"/>
    <property type="project" value="InterPro"/>
</dbReference>
<evidence type="ECO:0000313" key="5">
    <source>
        <dbReference type="Proteomes" id="UP001153620"/>
    </source>
</evidence>
<feature type="chain" id="PRO_5040153452" description="Peroxidase" evidence="3">
    <location>
        <begin position="18"/>
        <end position="683"/>
    </location>
</feature>
<keyword evidence="2" id="KW-0479">Metal-binding</keyword>